<protein>
    <submittedName>
        <fullName evidence="2">Uncharacterized protein</fullName>
    </submittedName>
</protein>
<reference evidence="2" key="1">
    <citation type="submission" date="2013-04" db="EMBL/GenBank/DDBJ databases">
        <title>The Genome Sequence of Fonticula alba ATCC 38817.</title>
        <authorList>
            <consortium name="The Broad Institute Genomics Platform"/>
            <person name="Russ C."/>
            <person name="Cuomo C."/>
            <person name="Burger G."/>
            <person name="Gray M.W."/>
            <person name="Holland P.W.H."/>
            <person name="King N."/>
            <person name="Lang F.B.F."/>
            <person name="Roger A.J."/>
            <person name="Ruiz-Trillo I."/>
            <person name="Brown M."/>
            <person name="Walker B."/>
            <person name="Young S."/>
            <person name="Zeng Q."/>
            <person name="Gargeya S."/>
            <person name="Fitzgerald M."/>
            <person name="Haas B."/>
            <person name="Abouelleil A."/>
            <person name="Allen A.W."/>
            <person name="Alvarado L."/>
            <person name="Arachchi H.M."/>
            <person name="Berlin A.M."/>
            <person name="Chapman S.B."/>
            <person name="Gainer-Dewar J."/>
            <person name="Goldberg J."/>
            <person name="Griggs A."/>
            <person name="Gujja S."/>
            <person name="Hansen M."/>
            <person name="Howarth C."/>
            <person name="Imamovic A."/>
            <person name="Ireland A."/>
            <person name="Larimer J."/>
            <person name="McCowan C."/>
            <person name="Murphy C."/>
            <person name="Pearson M."/>
            <person name="Poon T.W."/>
            <person name="Priest M."/>
            <person name="Roberts A."/>
            <person name="Saif S."/>
            <person name="Shea T."/>
            <person name="Sisk P."/>
            <person name="Sykes S."/>
            <person name="Wortman J."/>
            <person name="Nusbaum C."/>
            <person name="Birren B."/>
        </authorList>
    </citation>
    <scope>NUCLEOTIDE SEQUENCE [LARGE SCALE GENOMIC DNA]</scope>
    <source>
        <strain evidence="2">ATCC 38817</strain>
    </source>
</reference>
<name>A0A058Z9X9_FONAL</name>
<dbReference type="RefSeq" id="XP_009494217.1">
    <property type="nucleotide sequence ID" value="XM_009495942.1"/>
</dbReference>
<dbReference type="AlphaFoldDB" id="A0A058Z9X9"/>
<evidence type="ECO:0000256" key="1">
    <source>
        <dbReference type="SAM" id="MobiDB-lite"/>
    </source>
</evidence>
<dbReference type="GeneID" id="20526766"/>
<organism evidence="2">
    <name type="scientific">Fonticula alba</name>
    <name type="common">Slime mold</name>
    <dbReference type="NCBI Taxonomy" id="691883"/>
    <lineage>
        <taxon>Eukaryota</taxon>
        <taxon>Rotosphaerida</taxon>
        <taxon>Fonticulaceae</taxon>
        <taxon>Fonticula</taxon>
    </lineage>
</organism>
<evidence type="ECO:0000313" key="2">
    <source>
        <dbReference type="EMBL" id="KCV71094.1"/>
    </source>
</evidence>
<dbReference type="Proteomes" id="UP000030693">
    <property type="component" value="Unassembled WGS sequence"/>
</dbReference>
<sequence length="150" mass="16589">MWLRRRRRRRRRRRPRVCPRVATAAGRVRPEPRGPRCGDCGCPLVRPVPRCQCLLPADPSVTEHPKPSPPPPPPPWRTPGGLQGGLSPAPPAPPPGGIRQLVDRVAHGRLGPGAHPLCRGGQRARAPARKRPRRRGWSALLQVRLALRDV</sequence>
<dbReference type="EMBL" id="KB932203">
    <property type="protein sequence ID" value="KCV71094.1"/>
    <property type="molecule type" value="Genomic_DNA"/>
</dbReference>
<gene>
    <name evidence="2" type="ORF">H696_02041</name>
</gene>
<feature type="region of interest" description="Disordered" evidence="1">
    <location>
        <begin position="55"/>
        <end position="134"/>
    </location>
</feature>
<evidence type="ECO:0000313" key="3">
    <source>
        <dbReference type="Proteomes" id="UP000030693"/>
    </source>
</evidence>
<accession>A0A058Z9X9</accession>
<keyword evidence="3" id="KW-1185">Reference proteome</keyword>
<feature type="compositionally biased region" description="Pro residues" evidence="1">
    <location>
        <begin position="67"/>
        <end position="77"/>
    </location>
</feature>
<proteinExistence type="predicted"/>